<dbReference type="Proteomes" id="UP001321580">
    <property type="component" value="Unassembled WGS sequence"/>
</dbReference>
<dbReference type="EMBL" id="JASGBI010000001">
    <property type="protein sequence ID" value="MDI9239905.1"/>
    <property type="molecule type" value="Genomic_DNA"/>
</dbReference>
<sequence length="201" mass="22099">MIREITEQAWSACALRLAVDEAALRAVAEVESSGSGFLPPPSQQPKVRFEGHVFHRLTGGRFDTTAPRLSYARWDRSKYAGSSLGEWQRLEAAVALDRDAALKSASWGAFQLMGFNHAMCGFPDVERFVQAHMAGGDAQLAAFASFVDRAVFLDPLRRHDWASFARAYNGPGYAANQYDRKLAHSYARHHVPGSGTKGTIV</sequence>
<comment type="caution">
    <text evidence="2">The sequence shown here is derived from an EMBL/GenBank/DDBJ whole genome shotgun (WGS) entry which is preliminary data.</text>
</comment>
<keyword evidence="3" id="KW-1185">Reference proteome</keyword>
<dbReference type="Pfam" id="PF11860">
    <property type="entry name" value="Muramidase"/>
    <property type="match status" value="1"/>
</dbReference>
<organism evidence="2 3">
    <name type="scientific">Lysobacter stagni</name>
    <dbReference type="NCBI Taxonomy" id="3045172"/>
    <lineage>
        <taxon>Bacteria</taxon>
        <taxon>Pseudomonadati</taxon>
        <taxon>Pseudomonadota</taxon>
        <taxon>Gammaproteobacteria</taxon>
        <taxon>Lysobacterales</taxon>
        <taxon>Lysobacteraceae</taxon>
        <taxon>Lysobacter</taxon>
    </lineage>
</organism>
<evidence type="ECO:0000313" key="2">
    <source>
        <dbReference type="EMBL" id="MDI9239905.1"/>
    </source>
</evidence>
<gene>
    <name evidence="2" type="ORF">QLQ15_13415</name>
</gene>
<dbReference type="InterPro" id="IPR024408">
    <property type="entry name" value="Muramidase"/>
</dbReference>
<reference evidence="2 3" key="1">
    <citation type="submission" date="2023-05" db="EMBL/GenBank/DDBJ databases">
        <title>Lysobacter sp. strain LF1 Genome sequencing and assembly.</title>
        <authorList>
            <person name="Jung Y."/>
        </authorList>
    </citation>
    <scope>NUCLEOTIDE SEQUENCE [LARGE SCALE GENOMIC DNA]</scope>
    <source>
        <strain evidence="2 3">LF1</strain>
    </source>
</reference>
<name>A0ABT6XID0_9GAMM</name>
<accession>A0ABT6XID0</accession>
<evidence type="ECO:0000259" key="1">
    <source>
        <dbReference type="Pfam" id="PF11860"/>
    </source>
</evidence>
<evidence type="ECO:0000313" key="3">
    <source>
        <dbReference type="Proteomes" id="UP001321580"/>
    </source>
</evidence>
<protein>
    <submittedName>
        <fullName evidence="2">N-acetylmuramidase family protein</fullName>
    </submittedName>
</protein>
<dbReference type="RefSeq" id="WP_283213268.1">
    <property type="nucleotide sequence ID" value="NZ_JASGBI010000001.1"/>
</dbReference>
<proteinExistence type="predicted"/>
<feature type="domain" description="N-acetylmuramidase" evidence="1">
    <location>
        <begin position="22"/>
        <end position="189"/>
    </location>
</feature>